<feature type="transmembrane region" description="Helical" evidence="1">
    <location>
        <begin position="59"/>
        <end position="83"/>
    </location>
</feature>
<name>A0A811LJB4_9BILA</name>
<keyword evidence="1" id="KW-0472">Membrane</keyword>
<dbReference type="Proteomes" id="UP000614601">
    <property type="component" value="Unassembled WGS sequence"/>
</dbReference>
<organism evidence="2 3">
    <name type="scientific">Bursaphelenchus okinawaensis</name>
    <dbReference type="NCBI Taxonomy" id="465554"/>
    <lineage>
        <taxon>Eukaryota</taxon>
        <taxon>Metazoa</taxon>
        <taxon>Ecdysozoa</taxon>
        <taxon>Nematoda</taxon>
        <taxon>Chromadorea</taxon>
        <taxon>Rhabditida</taxon>
        <taxon>Tylenchina</taxon>
        <taxon>Tylenchomorpha</taxon>
        <taxon>Aphelenchoidea</taxon>
        <taxon>Aphelenchoididae</taxon>
        <taxon>Bursaphelenchus</taxon>
    </lineage>
</organism>
<evidence type="ECO:0000313" key="2">
    <source>
        <dbReference type="EMBL" id="CAD5228590.1"/>
    </source>
</evidence>
<accession>A0A811LJB4</accession>
<keyword evidence="1" id="KW-1133">Transmembrane helix</keyword>
<keyword evidence="1" id="KW-0812">Transmembrane</keyword>
<reference evidence="2" key="1">
    <citation type="submission" date="2020-09" db="EMBL/GenBank/DDBJ databases">
        <authorList>
            <person name="Kikuchi T."/>
        </authorList>
    </citation>
    <scope>NUCLEOTIDE SEQUENCE</scope>
    <source>
        <strain evidence="2">SH1</strain>
    </source>
</reference>
<dbReference type="AlphaFoldDB" id="A0A811LJB4"/>
<proteinExistence type="predicted"/>
<dbReference type="EMBL" id="CAJFDH010000006">
    <property type="protein sequence ID" value="CAD5228590.1"/>
    <property type="molecule type" value="Genomic_DNA"/>
</dbReference>
<sequence length="124" mass="14647">MALVIWHCNRRLRFFQRFTTCWRYKFTVMGFEQPMLKHISTQTDYNSLESHVDCVDFDIAAIFFVAVALSSVAAILVLFFTCWDYRKIWLWMTSRNPPPRSVSVSVDRVDSNADMSYRFLLNSV</sequence>
<evidence type="ECO:0000256" key="1">
    <source>
        <dbReference type="SAM" id="Phobius"/>
    </source>
</evidence>
<evidence type="ECO:0000313" key="3">
    <source>
        <dbReference type="Proteomes" id="UP000614601"/>
    </source>
</evidence>
<gene>
    <name evidence="2" type="ORF">BOKJ2_LOCUS12754</name>
</gene>
<protein>
    <submittedName>
        <fullName evidence="2">Uncharacterized protein</fullName>
    </submittedName>
</protein>
<keyword evidence="3" id="KW-1185">Reference proteome</keyword>
<comment type="caution">
    <text evidence="2">The sequence shown here is derived from an EMBL/GenBank/DDBJ whole genome shotgun (WGS) entry which is preliminary data.</text>
</comment>
<dbReference type="Proteomes" id="UP000783686">
    <property type="component" value="Unassembled WGS sequence"/>
</dbReference>
<dbReference type="EMBL" id="CAJFCW020000006">
    <property type="protein sequence ID" value="CAG9124710.1"/>
    <property type="molecule type" value="Genomic_DNA"/>
</dbReference>